<dbReference type="EMBL" id="JANBPU010000045">
    <property type="protein sequence ID" value="KAJ1918431.1"/>
    <property type="molecule type" value="Genomic_DNA"/>
</dbReference>
<dbReference type="AlphaFoldDB" id="A0A9W8DNW6"/>
<dbReference type="GO" id="GO:0006750">
    <property type="term" value="P:glutathione biosynthetic process"/>
    <property type="evidence" value="ECO:0007669"/>
    <property type="project" value="UniProtKB-UniRule"/>
</dbReference>
<evidence type="ECO:0000313" key="13">
    <source>
        <dbReference type="Proteomes" id="UP001150538"/>
    </source>
</evidence>
<dbReference type="PANTHER" id="PTHR11164:SF0">
    <property type="entry name" value="GLUTAMATE--CYSTEINE LIGASE CATALYTIC SUBUNIT"/>
    <property type="match status" value="1"/>
</dbReference>
<evidence type="ECO:0000256" key="6">
    <source>
        <dbReference type="ARBA" id="ARBA00022741"/>
    </source>
</evidence>
<organism evidence="12 13">
    <name type="scientific">Mycoemilia scoparia</name>
    <dbReference type="NCBI Taxonomy" id="417184"/>
    <lineage>
        <taxon>Eukaryota</taxon>
        <taxon>Fungi</taxon>
        <taxon>Fungi incertae sedis</taxon>
        <taxon>Zoopagomycota</taxon>
        <taxon>Kickxellomycotina</taxon>
        <taxon>Kickxellomycetes</taxon>
        <taxon>Kickxellales</taxon>
        <taxon>Kickxellaceae</taxon>
        <taxon>Mycoemilia</taxon>
    </lineage>
</organism>
<reference evidence="12" key="1">
    <citation type="submission" date="2022-07" db="EMBL/GenBank/DDBJ databases">
        <title>Phylogenomic reconstructions and comparative analyses of Kickxellomycotina fungi.</title>
        <authorList>
            <person name="Reynolds N.K."/>
            <person name="Stajich J.E."/>
            <person name="Barry K."/>
            <person name="Grigoriev I.V."/>
            <person name="Crous P."/>
            <person name="Smith M.E."/>
        </authorList>
    </citation>
    <scope>NUCLEOTIDE SEQUENCE</scope>
    <source>
        <strain evidence="12">NBRC 100468</strain>
    </source>
</reference>
<dbReference type="Pfam" id="PF03074">
    <property type="entry name" value="GCS"/>
    <property type="match status" value="1"/>
</dbReference>
<evidence type="ECO:0000256" key="7">
    <source>
        <dbReference type="ARBA" id="ARBA00022840"/>
    </source>
</evidence>
<comment type="similarity">
    <text evidence="2 10">Belongs to the glutamate--cysteine ligase type 3 family.</text>
</comment>
<dbReference type="InterPro" id="IPR004308">
    <property type="entry name" value="GCS"/>
</dbReference>
<sequence length="568" mass="63671">MDISENGGTLETLWRPEYGSFMLEATPGVPYSHSIESLLQVEPNMRLRRIRANETLNDNEDALPIGNFPLFGAPGFVDSSEKPFGPVLRSLFVPDAVMYPHPRFGTLSGNIRKRRGSKVKINVPIFHDKSTPNPFIDPEVAKCSKLGLIEECDKGAALPDHIYMDAMGFGMGCCCIQMTFQAGSIQQARKLYDHLAPVGAILMALSASTPLYRGYVSDIDCRWNVISASVDCRTLQERGIEPLTTDKFVIPKSRYATIDTFLGSDDGHFDKAYNDLDLVYDERYYKQLVGNGVDEELARHIAHLFIRDPIVIFEELLNQDNTASSDHFENIQSTNWQNVRFKPPPPNSSIGWRVEFRTGEIQFTEFENAALAIFVNLLARAIVAFNLNFYIPITRMDENMERAHRRDAVNREKFYFRNNVFPKDSDSVSAANGHTNGYTNGYTNGHTTNGSAGRPNKSQFSEKSLDEIINGHDGGFVGLIPIVLRYLDTITVEPGTKSKLMEYIRLLSLRASGALVTNAAWIRKFVRSHPDYKSDSVVSPKINYDLLSAIKDIVDGQSKPPELYGTLL</sequence>
<feature type="region of interest" description="Disordered" evidence="11">
    <location>
        <begin position="432"/>
        <end position="458"/>
    </location>
</feature>
<evidence type="ECO:0000256" key="5">
    <source>
        <dbReference type="ARBA" id="ARBA00022684"/>
    </source>
</evidence>
<accession>A0A9W8DNW6</accession>
<protein>
    <recommendedName>
        <fullName evidence="3 10">Glutamate--cysteine ligase</fullName>
        <ecNumber evidence="3 10">6.3.2.2</ecNumber>
    </recommendedName>
    <alternativeName>
        <fullName evidence="9 10">Gamma-ECS</fullName>
    </alternativeName>
    <alternativeName>
        <fullName evidence="8 10">Gamma-glutamylcysteine synthetase</fullName>
    </alternativeName>
</protein>
<keyword evidence="13" id="KW-1185">Reference proteome</keyword>
<evidence type="ECO:0000256" key="2">
    <source>
        <dbReference type="ARBA" id="ARBA00008100"/>
    </source>
</evidence>
<evidence type="ECO:0000256" key="9">
    <source>
        <dbReference type="ARBA" id="ARBA00032122"/>
    </source>
</evidence>
<feature type="compositionally biased region" description="Low complexity" evidence="11">
    <location>
        <begin position="432"/>
        <end position="450"/>
    </location>
</feature>
<dbReference type="PANTHER" id="PTHR11164">
    <property type="entry name" value="GLUTAMATE CYSTEINE LIGASE"/>
    <property type="match status" value="1"/>
</dbReference>
<evidence type="ECO:0000256" key="11">
    <source>
        <dbReference type="SAM" id="MobiDB-lite"/>
    </source>
</evidence>
<dbReference type="Gene3D" id="1.10.8.960">
    <property type="match status" value="1"/>
</dbReference>
<comment type="caution">
    <text evidence="12">The sequence shown here is derived from an EMBL/GenBank/DDBJ whole genome shotgun (WGS) entry which is preliminary data.</text>
</comment>
<comment type="pathway">
    <text evidence="1 10">Sulfur metabolism; glutathione biosynthesis; glutathione from L-cysteine and L-glutamate: step 1/2.</text>
</comment>
<keyword evidence="6 10" id="KW-0547">Nucleotide-binding</keyword>
<keyword evidence="5 10" id="KW-0317">Glutathione biosynthesis</keyword>
<proteinExistence type="inferred from homology"/>
<comment type="catalytic activity">
    <reaction evidence="10">
        <text>L-cysteine + L-glutamate + ATP = gamma-L-glutamyl-L-cysteine + ADP + phosphate + H(+)</text>
        <dbReference type="Rhea" id="RHEA:13285"/>
        <dbReference type="ChEBI" id="CHEBI:15378"/>
        <dbReference type="ChEBI" id="CHEBI:29985"/>
        <dbReference type="ChEBI" id="CHEBI:30616"/>
        <dbReference type="ChEBI" id="CHEBI:35235"/>
        <dbReference type="ChEBI" id="CHEBI:43474"/>
        <dbReference type="ChEBI" id="CHEBI:58173"/>
        <dbReference type="ChEBI" id="CHEBI:456216"/>
        <dbReference type="EC" id="6.3.2.2"/>
    </reaction>
</comment>
<gene>
    <name evidence="12" type="primary">GSH1_1</name>
    <name evidence="12" type="ORF">H4219_002586</name>
</gene>
<name>A0A9W8DNW6_9FUNG</name>
<evidence type="ECO:0000256" key="1">
    <source>
        <dbReference type="ARBA" id="ARBA00005006"/>
    </source>
</evidence>
<dbReference type="EC" id="6.3.2.2" evidence="3 10"/>
<keyword evidence="4 10" id="KW-0436">Ligase</keyword>
<evidence type="ECO:0000313" key="12">
    <source>
        <dbReference type="EMBL" id="KAJ1918431.1"/>
    </source>
</evidence>
<dbReference type="Proteomes" id="UP001150538">
    <property type="component" value="Unassembled WGS sequence"/>
</dbReference>
<keyword evidence="7 10" id="KW-0067">ATP-binding</keyword>
<dbReference type="Gene3D" id="3.30.590.50">
    <property type="match status" value="2"/>
</dbReference>
<dbReference type="SUPFAM" id="SSF55931">
    <property type="entry name" value="Glutamine synthetase/guanido kinase"/>
    <property type="match status" value="1"/>
</dbReference>
<dbReference type="GO" id="GO:0004357">
    <property type="term" value="F:glutamate-cysteine ligase activity"/>
    <property type="evidence" value="ECO:0007669"/>
    <property type="project" value="UniProtKB-UniRule"/>
</dbReference>
<dbReference type="OrthoDB" id="7939818at2759"/>
<dbReference type="InterPro" id="IPR014746">
    <property type="entry name" value="Gln_synth/guanido_kin_cat_dom"/>
</dbReference>
<evidence type="ECO:0000256" key="4">
    <source>
        <dbReference type="ARBA" id="ARBA00022598"/>
    </source>
</evidence>
<dbReference type="GO" id="GO:0005524">
    <property type="term" value="F:ATP binding"/>
    <property type="evidence" value="ECO:0007669"/>
    <property type="project" value="UniProtKB-UniRule"/>
</dbReference>
<dbReference type="FunFam" id="3.30.590.50:FF:000002">
    <property type="entry name" value="Glutamate--cysteine ligase catalytic subunit"/>
    <property type="match status" value="1"/>
</dbReference>
<evidence type="ECO:0000256" key="3">
    <source>
        <dbReference type="ARBA" id="ARBA00012220"/>
    </source>
</evidence>
<evidence type="ECO:0000256" key="10">
    <source>
        <dbReference type="RuleBase" id="RU367135"/>
    </source>
</evidence>
<evidence type="ECO:0000256" key="8">
    <source>
        <dbReference type="ARBA" id="ARBA00030585"/>
    </source>
</evidence>